<dbReference type="AlphaFoldDB" id="A0A8T2C2I0"/>
<feature type="domain" description="F-box associated beta-propeller type 3" evidence="1">
    <location>
        <begin position="4"/>
        <end position="83"/>
    </location>
</feature>
<dbReference type="EMBL" id="JAEFBK010000006">
    <property type="protein sequence ID" value="KAG7593475.1"/>
    <property type="molecule type" value="Genomic_DNA"/>
</dbReference>
<comment type="caution">
    <text evidence="2">The sequence shown here is derived from an EMBL/GenBank/DDBJ whole genome shotgun (WGS) entry which is preliminary data.</text>
</comment>
<dbReference type="InterPro" id="IPR017451">
    <property type="entry name" value="F-box-assoc_interact_dom"/>
</dbReference>
<protein>
    <submittedName>
        <fullName evidence="2">F-box associated domain type 3</fullName>
    </submittedName>
</protein>
<gene>
    <name evidence="2" type="ORF">ISN45_Aa01g022710</name>
</gene>
<feature type="domain" description="F-box associated beta-propeller type 3" evidence="1">
    <location>
        <begin position="109"/>
        <end position="217"/>
    </location>
</feature>
<organism evidence="2 3">
    <name type="scientific">Arabidopsis thaliana x Arabidopsis arenosa</name>
    <dbReference type="NCBI Taxonomy" id="1240361"/>
    <lineage>
        <taxon>Eukaryota</taxon>
        <taxon>Viridiplantae</taxon>
        <taxon>Streptophyta</taxon>
        <taxon>Embryophyta</taxon>
        <taxon>Tracheophyta</taxon>
        <taxon>Spermatophyta</taxon>
        <taxon>Magnoliopsida</taxon>
        <taxon>eudicotyledons</taxon>
        <taxon>Gunneridae</taxon>
        <taxon>Pentapetalae</taxon>
        <taxon>rosids</taxon>
        <taxon>malvids</taxon>
        <taxon>Brassicales</taxon>
        <taxon>Brassicaceae</taxon>
        <taxon>Camelineae</taxon>
        <taxon>Arabidopsis</taxon>
    </lineage>
</organism>
<keyword evidence="3" id="KW-1185">Reference proteome</keyword>
<accession>A0A8T2C2I0</accession>
<name>A0A8T2C2I0_9BRAS</name>
<sequence>MCYAAKCPSIRGFVGCCSDTDTHFILCNPTTKQVITLPIKGPSSMLWIRYDLVGDHFKVFDLVTSPDQFLGFLVHEVITLGRGGRGETPNQVTTAPYYPRLGMLVAWESDSVLIEYKGKLASIVRDPLSFSSFDLWILEDVKKYDWSKQTFELPFPLVNRMTSPGTNKAGEIIFAPMFLPYDVEQPFFVFYYNVERKDISRLQGIADNKEFRHRYGLIVAAHMSVSISPEHIESIASL</sequence>
<dbReference type="InterPro" id="IPR013187">
    <property type="entry name" value="F-box-assoc_dom_typ3"/>
</dbReference>
<dbReference type="PANTHER" id="PTHR31111">
    <property type="entry name" value="BNAA05G37150D PROTEIN-RELATED"/>
    <property type="match status" value="1"/>
</dbReference>
<proteinExistence type="predicted"/>
<dbReference type="NCBIfam" id="TIGR01640">
    <property type="entry name" value="F_box_assoc_1"/>
    <property type="match status" value="1"/>
</dbReference>
<evidence type="ECO:0000313" key="3">
    <source>
        <dbReference type="Proteomes" id="UP000694240"/>
    </source>
</evidence>
<evidence type="ECO:0000259" key="1">
    <source>
        <dbReference type="Pfam" id="PF08268"/>
    </source>
</evidence>
<dbReference type="Proteomes" id="UP000694240">
    <property type="component" value="Chromosome 6"/>
</dbReference>
<dbReference type="PANTHER" id="PTHR31111:SF100">
    <property type="entry name" value="F-BOX DOMAIN-CONTAINING PROTEIN"/>
    <property type="match status" value="1"/>
</dbReference>
<dbReference type="Pfam" id="PF08268">
    <property type="entry name" value="FBA_3"/>
    <property type="match status" value="2"/>
</dbReference>
<reference evidence="2 3" key="1">
    <citation type="submission" date="2020-12" db="EMBL/GenBank/DDBJ databases">
        <title>Concerted genomic and epigenomic changes stabilize Arabidopsis allopolyploids.</title>
        <authorList>
            <person name="Chen Z."/>
        </authorList>
    </citation>
    <scope>NUCLEOTIDE SEQUENCE [LARGE SCALE GENOMIC DNA]</scope>
    <source>
        <strain evidence="2">Allo738</strain>
        <tissue evidence="2">Leaf</tissue>
    </source>
</reference>
<evidence type="ECO:0000313" key="2">
    <source>
        <dbReference type="EMBL" id="KAG7593475.1"/>
    </source>
</evidence>